<feature type="transmembrane region" description="Helical" evidence="1">
    <location>
        <begin position="12"/>
        <end position="33"/>
    </location>
</feature>
<feature type="transmembrane region" description="Helical" evidence="1">
    <location>
        <begin position="102"/>
        <end position="130"/>
    </location>
</feature>
<evidence type="ECO:0000256" key="1">
    <source>
        <dbReference type="SAM" id="Phobius"/>
    </source>
</evidence>
<proteinExistence type="predicted"/>
<comment type="caution">
    <text evidence="2">The sequence shown here is derived from an EMBL/GenBank/DDBJ whole genome shotgun (WGS) entry which is preliminary data.</text>
</comment>
<evidence type="ECO:0000313" key="3">
    <source>
        <dbReference type="Proteomes" id="UP000309389"/>
    </source>
</evidence>
<evidence type="ECO:0000313" key="2">
    <source>
        <dbReference type="EMBL" id="TIX51007.1"/>
    </source>
</evidence>
<keyword evidence="1" id="KW-0812">Transmembrane</keyword>
<keyword evidence="1" id="KW-1133">Transmembrane helix</keyword>
<feature type="transmembrane region" description="Helical" evidence="1">
    <location>
        <begin position="39"/>
        <end position="58"/>
    </location>
</feature>
<dbReference type="EMBL" id="SSHH01000001">
    <property type="protein sequence ID" value="TIX51007.1"/>
    <property type="molecule type" value="Genomic_DNA"/>
</dbReference>
<feature type="transmembrane region" description="Helical" evidence="1">
    <location>
        <begin position="142"/>
        <end position="162"/>
    </location>
</feature>
<sequence length="205" mass="22076">MTIPQTASEGRGPLLYIVLFVLSAAIVSALRLTDAINPGTAYLLFIASMGFMALSVRAMVRKGSPSRASKAIRRYSKGMLATSLGYVLGLGAAITLDQRFDIAGPLAFVIALLPVIPIFGMIYVMGRYLVEEQDEYLRHRATIASLVGLACVLGFGSFWGFLEGFELVPHAPGWWAVPVWAVGMGLAQAWMSFTDRAEPEADGDA</sequence>
<name>A0A4V4U8R4_9SPHN</name>
<feature type="transmembrane region" description="Helical" evidence="1">
    <location>
        <begin position="174"/>
        <end position="193"/>
    </location>
</feature>
<dbReference type="OrthoDB" id="119964at2"/>
<protein>
    <submittedName>
        <fullName evidence="2">Uncharacterized protein</fullName>
    </submittedName>
</protein>
<dbReference type="AlphaFoldDB" id="A0A4V4U8R4"/>
<accession>A0A4V4U8R4</accession>
<feature type="transmembrane region" description="Helical" evidence="1">
    <location>
        <begin position="78"/>
        <end position="96"/>
    </location>
</feature>
<keyword evidence="1" id="KW-0472">Membrane</keyword>
<keyword evidence="3" id="KW-1185">Reference proteome</keyword>
<organism evidence="2 3">
    <name type="scientific">Alteraurantiacibacter aquimixticola</name>
    <dbReference type="NCBI Taxonomy" id="2489173"/>
    <lineage>
        <taxon>Bacteria</taxon>
        <taxon>Pseudomonadati</taxon>
        <taxon>Pseudomonadota</taxon>
        <taxon>Alphaproteobacteria</taxon>
        <taxon>Sphingomonadales</taxon>
        <taxon>Erythrobacteraceae</taxon>
        <taxon>Alteraurantiacibacter</taxon>
    </lineage>
</organism>
<dbReference type="RefSeq" id="WP_136691526.1">
    <property type="nucleotide sequence ID" value="NZ_SSHH01000001.1"/>
</dbReference>
<reference evidence="2 3" key="1">
    <citation type="submission" date="2019-04" db="EMBL/GenBank/DDBJ databases">
        <title>Altererythrobacter aquimixticola sp. nov., isolated from sediment of junction between the ocean and a freshwater spring.</title>
        <authorList>
            <person name="Yoon J.-H."/>
        </authorList>
    </citation>
    <scope>NUCLEOTIDE SEQUENCE [LARGE SCALE GENOMIC DNA]</scope>
    <source>
        <strain evidence="2 3">SSKS-13</strain>
    </source>
</reference>
<dbReference type="Proteomes" id="UP000309389">
    <property type="component" value="Unassembled WGS sequence"/>
</dbReference>
<gene>
    <name evidence="2" type="ORF">E5222_00530</name>
</gene>